<proteinExistence type="predicted"/>
<protein>
    <submittedName>
        <fullName evidence="1">Uncharacterized protein</fullName>
    </submittedName>
</protein>
<sequence>MRFKIRCRKDREDVISYINNLNPEKRYEIDITPYRERRSVSQNSLYWLYLGCIEEETGNDRYDLHDFFKRKYLRVGESVLCGEEVVKTISTSKLDTKQFAEYLRKIASFSAQEGIILPDPSDIYFEQFYDQYKHILLK</sequence>
<accession>A0A644VFQ9</accession>
<dbReference type="AlphaFoldDB" id="A0A644VFQ9"/>
<dbReference type="Gene3D" id="1.10.3790.10">
    <property type="entry name" value="NinB"/>
    <property type="match status" value="1"/>
</dbReference>
<dbReference type="InterPro" id="IPR036619">
    <property type="entry name" value="NinB_sf"/>
</dbReference>
<organism evidence="1">
    <name type="scientific">bioreactor metagenome</name>
    <dbReference type="NCBI Taxonomy" id="1076179"/>
    <lineage>
        <taxon>unclassified sequences</taxon>
        <taxon>metagenomes</taxon>
        <taxon>ecological metagenomes</taxon>
    </lineage>
</organism>
<dbReference type="EMBL" id="VSSQ01000298">
    <property type="protein sequence ID" value="MPL90224.1"/>
    <property type="molecule type" value="Genomic_DNA"/>
</dbReference>
<gene>
    <name evidence="1" type="ORF">SDC9_36271</name>
</gene>
<name>A0A644VFQ9_9ZZZZ</name>
<reference evidence="1" key="1">
    <citation type="submission" date="2019-08" db="EMBL/GenBank/DDBJ databases">
        <authorList>
            <person name="Kucharzyk K."/>
            <person name="Murdoch R.W."/>
            <person name="Higgins S."/>
            <person name="Loffler F."/>
        </authorList>
    </citation>
    <scope>NUCLEOTIDE SEQUENCE</scope>
</reference>
<comment type="caution">
    <text evidence="1">The sequence shown here is derived from an EMBL/GenBank/DDBJ whole genome shotgun (WGS) entry which is preliminary data.</text>
</comment>
<dbReference type="SUPFAM" id="SSF103370">
    <property type="entry name" value="NinB"/>
    <property type="match status" value="1"/>
</dbReference>
<evidence type="ECO:0000313" key="1">
    <source>
        <dbReference type="EMBL" id="MPL90224.1"/>
    </source>
</evidence>